<comment type="caution">
    <text evidence="1">The sequence shown here is derived from an EMBL/GenBank/DDBJ whole genome shotgun (WGS) entry which is preliminary data.</text>
</comment>
<dbReference type="RefSeq" id="WP_138473800.1">
    <property type="nucleotide sequence ID" value="NZ_VBTH01000002.1"/>
</dbReference>
<name>A0A5R9BXL9_9LACO</name>
<evidence type="ECO:0000313" key="1">
    <source>
        <dbReference type="EMBL" id="TLQ05456.1"/>
    </source>
</evidence>
<protein>
    <submittedName>
        <fullName evidence="1">Uncharacterized protein</fullName>
    </submittedName>
</protein>
<dbReference type="AlphaFoldDB" id="A0A5R9BXL9"/>
<gene>
    <name evidence="1" type="ORF">FEZ51_02000</name>
</gene>
<sequence>MIINIGDYVRIPSGDIFQVEEVIARWKRKIPLDGGGRVSPRLDLILNEKGFRGRTLRIAEYQCSYVQGMATCGG</sequence>
<dbReference type="EMBL" id="VBTH01000002">
    <property type="protein sequence ID" value="TLQ05456.1"/>
    <property type="molecule type" value="Genomic_DNA"/>
</dbReference>
<proteinExistence type="predicted"/>
<accession>A0A5R9BXL9</accession>
<dbReference type="Proteomes" id="UP000305541">
    <property type="component" value="Unassembled WGS sequence"/>
</dbReference>
<evidence type="ECO:0000313" key="2">
    <source>
        <dbReference type="Proteomes" id="UP000305541"/>
    </source>
</evidence>
<organism evidence="1 2">
    <name type="scientific">Pediococcus stilesii</name>
    <dbReference type="NCBI Taxonomy" id="331679"/>
    <lineage>
        <taxon>Bacteria</taxon>
        <taxon>Bacillati</taxon>
        <taxon>Bacillota</taxon>
        <taxon>Bacilli</taxon>
        <taxon>Lactobacillales</taxon>
        <taxon>Lactobacillaceae</taxon>
        <taxon>Pediococcus</taxon>
    </lineage>
</organism>
<reference evidence="1 2" key="1">
    <citation type="submission" date="2019-05" db="EMBL/GenBank/DDBJ databases">
        <title>The metagenome of a microbial culture collection derived from dairy environment covers the genomic content of the human microbiome.</title>
        <authorList>
            <person name="Roder T."/>
            <person name="Wuthrich D."/>
            <person name="Sattari Z."/>
            <person name="Von Ah U."/>
            <person name="Bar C."/>
            <person name="Ronchi F."/>
            <person name="Macpherson A.J."/>
            <person name="Ganal-Vonarburg S.C."/>
            <person name="Bruggmann R."/>
            <person name="Vergeres G."/>
        </authorList>
    </citation>
    <scope>NUCLEOTIDE SEQUENCE [LARGE SCALE GENOMIC DNA]</scope>
    <source>
        <strain evidence="1 2">FAM 18815</strain>
    </source>
</reference>